<reference evidence="10" key="1">
    <citation type="submission" date="2012-06" db="EMBL/GenBank/DDBJ databases">
        <title>The complete genome of Flexibacter litoralis DSM 6794.</title>
        <authorList>
            <person name="Lucas S."/>
            <person name="Copeland A."/>
            <person name="Lapidus A."/>
            <person name="Glavina del Rio T."/>
            <person name="Dalin E."/>
            <person name="Tice H."/>
            <person name="Bruce D."/>
            <person name="Goodwin L."/>
            <person name="Pitluck S."/>
            <person name="Peters L."/>
            <person name="Ovchinnikova G."/>
            <person name="Lu M."/>
            <person name="Kyrpides N."/>
            <person name="Mavromatis K."/>
            <person name="Ivanova N."/>
            <person name="Brettin T."/>
            <person name="Detter J.C."/>
            <person name="Han C."/>
            <person name="Larimer F."/>
            <person name="Land M."/>
            <person name="Hauser L."/>
            <person name="Markowitz V."/>
            <person name="Cheng J.-F."/>
            <person name="Hugenholtz P."/>
            <person name="Woyke T."/>
            <person name="Wu D."/>
            <person name="Spring S."/>
            <person name="Lang E."/>
            <person name="Kopitz M."/>
            <person name="Brambilla E."/>
            <person name="Klenk H.-P."/>
            <person name="Eisen J.A."/>
        </authorList>
    </citation>
    <scope>NUCLEOTIDE SEQUENCE [LARGE SCALE GENOMIC DNA]</scope>
    <source>
        <strain evidence="10">ATCC 23117 / DSM 6794 / NBRC 15988 / NCIMB 1366 / Sio-4</strain>
    </source>
</reference>
<dbReference type="KEGG" id="fli:Fleli_0964"/>
<organism evidence="9 10">
    <name type="scientific">Bernardetia litoralis (strain ATCC 23117 / DSM 6794 / NBRC 15988 / NCIMB 1366 / Fx l1 / Sio-4)</name>
    <name type="common">Flexibacter litoralis</name>
    <dbReference type="NCBI Taxonomy" id="880071"/>
    <lineage>
        <taxon>Bacteria</taxon>
        <taxon>Pseudomonadati</taxon>
        <taxon>Bacteroidota</taxon>
        <taxon>Cytophagia</taxon>
        <taxon>Cytophagales</taxon>
        <taxon>Bernardetiaceae</taxon>
        <taxon>Bernardetia</taxon>
    </lineage>
</organism>
<feature type="region of interest" description="Disordered" evidence="6">
    <location>
        <begin position="409"/>
        <end position="467"/>
    </location>
</feature>
<comment type="subcellular location">
    <subcellularLocation>
        <location evidence="1">Cell outer membrane</location>
    </subcellularLocation>
</comment>
<dbReference type="RefSeq" id="WP_014796874.1">
    <property type="nucleotide sequence ID" value="NC_018018.1"/>
</dbReference>
<keyword evidence="5" id="KW-0175">Coiled coil</keyword>
<feature type="chain" id="PRO_5003685856" evidence="7">
    <location>
        <begin position="21"/>
        <end position="709"/>
    </location>
</feature>
<keyword evidence="10" id="KW-1185">Reference proteome</keyword>
<dbReference type="STRING" id="880071.Fleli_0964"/>
<evidence type="ECO:0000256" key="3">
    <source>
        <dbReference type="ARBA" id="ARBA00023237"/>
    </source>
</evidence>
<evidence type="ECO:0000256" key="1">
    <source>
        <dbReference type="ARBA" id="ARBA00004442"/>
    </source>
</evidence>
<feature type="domain" description="OmpA-like" evidence="8">
    <location>
        <begin position="597"/>
        <end position="709"/>
    </location>
</feature>
<feature type="coiled-coil region" evidence="5">
    <location>
        <begin position="546"/>
        <end position="573"/>
    </location>
</feature>
<dbReference type="Pfam" id="PF00691">
    <property type="entry name" value="OmpA"/>
    <property type="match status" value="1"/>
</dbReference>
<feature type="compositionally biased region" description="Basic and acidic residues" evidence="6">
    <location>
        <begin position="423"/>
        <end position="449"/>
    </location>
</feature>
<dbReference type="HOGENOM" id="CLU_360059_0_0_10"/>
<dbReference type="InterPro" id="IPR050330">
    <property type="entry name" value="Bact_OuterMem_StrucFunc"/>
</dbReference>
<dbReference type="PANTHER" id="PTHR30329:SF21">
    <property type="entry name" value="LIPOPROTEIN YIAD-RELATED"/>
    <property type="match status" value="1"/>
</dbReference>
<protein>
    <submittedName>
        <fullName evidence="9">Outer membrane protein/peptidoglycan-associated (Lipo)protein</fullName>
    </submittedName>
</protein>
<evidence type="ECO:0000313" key="9">
    <source>
        <dbReference type="EMBL" id="AFM03416.1"/>
    </source>
</evidence>
<dbReference type="InterPro" id="IPR036737">
    <property type="entry name" value="OmpA-like_sf"/>
</dbReference>
<dbReference type="OrthoDB" id="654178at2"/>
<dbReference type="CDD" id="cd07185">
    <property type="entry name" value="OmpA_C-like"/>
    <property type="match status" value="1"/>
</dbReference>
<evidence type="ECO:0000259" key="8">
    <source>
        <dbReference type="PROSITE" id="PS51123"/>
    </source>
</evidence>
<feature type="compositionally biased region" description="Basic and acidic residues" evidence="6">
    <location>
        <begin position="458"/>
        <end position="467"/>
    </location>
</feature>
<dbReference type="eggNOG" id="COG1196">
    <property type="taxonomic scope" value="Bacteria"/>
</dbReference>
<sequence precursor="true">MKKIYFLILSFFVFIPLSFSQQNNFNWRVGLETGNMTYRGDLNEKFWQQKEMFATDFNQFSFGLSIENTPNKTLSNRLQLNYGEFTANDRTTGILERSLNVQTKIYSAAYIFTFYTDNGWILGENALLSPYLMAGIGGTYFENYGDLYHNQNQPYYYWSDNTIRDAAENSGNGQIIEQDGDFETRLSDFNTEAEDGYSPYSLTVPVGIGLKLRLMNRLSLHVQSVVNYAVTSDFLDDVSGDFRSSYESAEQGYVANPANYNNGQGNRGNTNQGFLKNDAFIFTSFGISWSFSPKKQAFRAPALYAANKPKSIFELNPDSLKTVTVDGIPDYTKNSEIQVETNQSQNQNPSNQQNPYNQQQNQNSQYPYQNNQQQNPVQTIKLDINVNVTTSKSGSDSTITKVVVVPQNTETENNSTSQAQQIEQEKKEAESKTELEEMKNRLQEIENTKKNKKSKAQRKADEEAQEAARLEMEALQNQLEELKNNRKNDISITLDNPNQTTANTQKQDSTMYKLMELQFAYSQQRMATLEKQIENQNSNSTQDEDLSKISNQLNTLQTQLELLANQKQNESVDLNRVTNDTVVVMNKEQKTPVVNQTSEVVGIKKVEIFFKTGSSTIVEKDKEKIAPLIEVLKNDKNLSVRIYGFTDSKGSAAFNQKLSKRRTNAVKTLLLEAGISESRIVESSLGIDKNNPYGEDFYGRRVEIELVGK</sequence>
<keyword evidence="7" id="KW-0732">Signal</keyword>
<evidence type="ECO:0000256" key="6">
    <source>
        <dbReference type="SAM" id="MobiDB-lite"/>
    </source>
</evidence>
<dbReference type="SUPFAM" id="SSF103088">
    <property type="entry name" value="OmpA-like"/>
    <property type="match status" value="1"/>
</dbReference>
<dbReference type="eggNOG" id="COG2885">
    <property type="taxonomic scope" value="Bacteria"/>
</dbReference>
<dbReference type="Gene3D" id="3.30.1330.60">
    <property type="entry name" value="OmpA-like domain"/>
    <property type="match status" value="1"/>
</dbReference>
<feature type="compositionally biased region" description="Low complexity" evidence="6">
    <location>
        <begin position="342"/>
        <end position="370"/>
    </location>
</feature>
<dbReference type="EMBL" id="CP003345">
    <property type="protein sequence ID" value="AFM03416.1"/>
    <property type="molecule type" value="Genomic_DNA"/>
</dbReference>
<keyword evidence="2 4" id="KW-0472">Membrane</keyword>
<keyword evidence="3" id="KW-0998">Cell outer membrane</keyword>
<dbReference type="AlphaFoldDB" id="I4AHI1"/>
<feature type="signal peptide" evidence="7">
    <location>
        <begin position="1"/>
        <end position="20"/>
    </location>
</feature>
<feature type="region of interest" description="Disordered" evidence="6">
    <location>
        <begin position="339"/>
        <end position="370"/>
    </location>
</feature>
<proteinExistence type="predicted"/>
<evidence type="ECO:0000256" key="5">
    <source>
        <dbReference type="SAM" id="Coils"/>
    </source>
</evidence>
<dbReference type="PANTHER" id="PTHR30329">
    <property type="entry name" value="STATOR ELEMENT OF FLAGELLAR MOTOR COMPLEX"/>
    <property type="match status" value="1"/>
</dbReference>
<dbReference type="PRINTS" id="PR01021">
    <property type="entry name" value="OMPADOMAIN"/>
</dbReference>
<accession>I4AHI1</accession>
<evidence type="ECO:0000313" key="10">
    <source>
        <dbReference type="Proteomes" id="UP000006054"/>
    </source>
</evidence>
<evidence type="ECO:0000256" key="7">
    <source>
        <dbReference type="SAM" id="SignalP"/>
    </source>
</evidence>
<gene>
    <name evidence="9" type="ordered locus">Fleli_0964</name>
</gene>
<name>I4AHI1_BERLS</name>
<evidence type="ECO:0000256" key="4">
    <source>
        <dbReference type="PROSITE-ProRule" id="PRU00473"/>
    </source>
</evidence>
<dbReference type="InterPro" id="IPR006664">
    <property type="entry name" value="OMP_bac"/>
</dbReference>
<dbReference type="InterPro" id="IPR006665">
    <property type="entry name" value="OmpA-like"/>
</dbReference>
<dbReference type="GO" id="GO:0009279">
    <property type="term" value="C:cell outer membrane"/>
    <property type="evidence" value="ECO:0007669"/>
    <property type="project" value="UniProtKB-SubCell"/>
</dbReference>
<dbReference type="Proteomes" id="UP000006054">
    <property type="component" value="Chromosome"/>
</dbReference>
<dbReference type="PROSITE" id="PS51123">
    <property type="entry name" value="OMPA_2"/>
    <property type="match status" value="1"/>
</dbReference>
<evidence type="ECO:0000256" key="2">
    <source>
        <dbReference type="ARBA" id="ARBA00023136"/>
    </source>
</evidence>